<feature type="transmembrane region" description="Helical" evidence="6">
    <location>
        <begin position="73"/>
        <end position="95"/>
    </location>
</feature>
<keyword evidence="5 6" id="KW-0472">Membrane</keyword>
<evidence type="ECO:0000313" key="10">
    <source>
        <dbReference type="Proteomes" id="UP000319424"/>
    </source>
</evidence>
<keyword evidence="3 6" id="KW-0812">Transmembrane</keyword>
<dbReference type="CDD" id="cd16914">
    <property type="entry name" value="EcfT"/>
    <property type="match status" value="1"/>
</dbReference>
<dbReference type="InterPro" id="IPR003339">
    <property type="entry name" value="ABC/ECF_trnsptr_transmembrane"/>
</dbReference>
<name>A0A371IJC8_9FIRM</name>
<reference evidence="8 10" key="3">
    <citation type="submission" date="2019-07" db="EMBL/GenBank/DDBJ databases">
        <title>Criibacterium bergeronii gen. nov., sp. nov. isolated from human clinical samples.</title>
        <authorList>
            <person name="Maheux A.F."/>
            <person name="Boudreau D.K."/>
            <person name="Berube E."/>
            <person name="Brodeur S."/>
            <person name="Bernard K.A."/>
            <person name="Abed J.Y."/>
            <person name="Ducrey E."/>
            <person name="Guay E.F."/>
            <person name="Raymond F."/>
            <person name="Corbeil J."/>
            <person name="Domingo M.-C."/>
            <person name="Roy P.H."/>
            <person name="Boissinot M."/>
            <person name="Tocheva E.I."/>
            <person name="Omar R.F."/>
        </authorList>
    </citation>
    <scope>NUCLEOTIDE SEQUENCE [LARGE SCALE GENOMIC DNA]</scope>
    <source>
        <strain evidence="8 10">CCRI-24246</strain>
    </source>
</reference>
<proteinExistence type="predicted"/>
<keyword evidence="9" id="KW-1185">Reference proteome</keyword>
<dbReference type="EMBL" id="MBEW02000027">
    <property type="protein sequence ID" value="RDY20587.1"/>
    <property type="molecule type" value="Genomic_DNA"/>
</dbReference>
<dbReference type="Proteomes" id="UP000319424">
    <property type="component" value="Unassembled WGS sequence"/>
</dbReference>
<reference evidence="7 9" key="1">
    <citation type="journal article" date="2016" name="Genome Announc.">
        <title>Draft Genome Sequence of Criibacterium bergeronii gen. nov., sp. nov., Strain CCRI-22567T, Isolated from a Vaginal Sample from a Woman with Bacterial Vaginosis.</title>
        <authorList>
            <person name="Maheux A.F."/>
            <person name="Berube E."/>
            <person name="Boudreau D.K."/>
            <person name="Raymond F."/>
            <person name="Corbeil J."/>
            <person name="Roy P.H."/>
            <person name="Boissinot M."/>
            <person name="Omar R.F."/>
        </authorList>
    </citation>
    <scope>NUCLEOTIDE SEQUENCE [LARGE SCALE GENOMIC DNA]</scope>
    <source>
        <strain evidence="7 9">CCRI-22567</strain>
    </source>
</reference>
<keyword evidence="2" id="KW-1003">Cell membrane</keyword>
<dbReference type="Proteomes" id="UP000093352">
    <property type="component" value="Unassembled WGS sequence"/>
</dbReference>
<feature type="transmembrane region" description="Helical" evidence="6">
    <location>
        <begin position="26"/>
        <end position="53"/>
    </location>
</feature>
<dbReference type="RefSeq" id="WP_068912040.1">
    <property type="nucleotide sequence ID" value="NZ_MBEW02000027.1"/>
</dbReference>
<dbReference type="OrthoDB" id="8075495at2"/>
<gene>
    <name evidence="7" type="ORF">BBG48_009230</name>
    <name evidence="8" type="ORF">FL857_09440</name>
</gene>
<evidence type="ECO:0000313" key="7">
    <source>
        <dbReference type="EMBL" id="RDY20587.1"/>
    </source>
</evidence>
<protein>
    <submittedName>
        <fullName evidence="7">Energy-coupling factor transporter transmembrane protein EcfT</fullName>
    </submittedName>
</protein>
<dbReference type="STRING" id="1871336.BBG48_08035"/>
<evidence type="ECO:0000313" key="9">
    <source>
        <dbReference type="Proteomes" id="UP000093352"/>
    </source>
</evidence>
<dbReference type="EMBL" id="VJXW01000016">
    <property type="protein sequence ID" value="TRW24056.1"/>
    <property type="molecule type" value="Genomic_DNA"/>
</dbReference>
<dbReference type="AlphaFoldDB" id="A0A371IJC8"/>
<evidence type="ECO:0000256" key="4">
    <source>
        <dbReference type="ARBA" id="ARBA00022989"/>
    </source>
</evidence>
<evidence type="ECO:0000256" key="6">
    <source>
        <dbReference type="SAM" id="Phobius"/>
    </source>
</evidence>
<feature type="transmembrane region" description="Helical" evidence="6">
    <location>
        <begin position="107"/>
        <end position="130"/>
    </location>
</feature>
<comment type="subcellular location">
    <subcellularLocation>
        <location evidence="1">Membrane</location>
        <topology evidence="1">Multi-pass membrane protein</topology>
    </subcellularLocation>
</comment>
<evidence type="ECO:0000256" key="5">
    <source>
        <dbReference type="ARBA" id="ARBA00023136"/>
    </source>
</evidence>
<comment type="caution">
    <text evidence="7">The sequence shown here is derived from an EMBL/GenBank/DDBJ whole genome shotgun (WGS) entry which is preliminary data.</text>
</comment>
<organism evidence="7 9">
    <name type="scientific">Criibacterium bergeronii</name>
    <dbReference type="NCBI Taxonomy" id="1871336"/>
    <lineage>
        <taxon>Bacteria</taxon>
        <taxon>Bacillati</taxon>
        <taxon>Bacillota</taxon>
        <taxon>Clostridia</taxon>
        <taxon>Peptostreptococcales</taxon>
        <taxon>Filifactoraceae</taxon>
        <taxon>Criibacterium</taxon>
    </lineage>
</organism>
<sequence>MLSNISIGQYYPTGSIIHKLDPRVKIFFTFVFMISVFLIDRYFAYLIAGIFLLTLIKMSKVPLGFVLKGIKGILYLIIFTFVINIIFTQGDTVLFKYGLLTITKEGLDFAVFMALRLFFLMVGTSLLTLTTSPIELTDALEKIFSPLARFGFPAQELAMMITIALRFIPTLLDETDKIMKAQMARGADFESKNVISRAKSMIPILVPLFVSAFRRADELAMAMEARCYGSDIKRTKMKQISYKQRDFNAYFLLVAFFVLMIVTGRNDLWTKITSLI</sequence>
<evidence type="ECO:0000256" key="3">
    <source>
        <dbReference type="ARBA" id="ARBA00022692"/>
    </source>
</evidence>
<dbReference type="InterPro" id="IPR051611">
    <property type="entry name" value="ECF_transporter_component"/>
</dbReference>
<feature type="transmembrane region" description="Helical" evidence="6">
    <location>
        <begin position="247"/>
        <end position="264"/>
    </location>
</feature>
<dbReference type="PANTHER" id="PTHR34857">
    <property type="entry name" value="SLL0384 PROTEIN"/>
    <property type="match status" value="1"/>
</dbReference>
<dbReference type="GO" id="GO:0005886">
    <property type="term" value="C:plasma membrane"/>
    <property type="evidence" value="ECO:0007669"/>
    <property type="project" value="UniProtKB-ARBA"/>
</dbReference>
<accession>A0A371IJC8</accession>
<evidence type="ECO:0000256" key="1">
    <source>
        <dbReference type="ARBA" id="ARBA00004141"/>
    </source>
</evidence>
<dbReference type="PANTHER" id="PTHR34857:SF2">
    <property type="entry name" value="SLL0384 PROTEIN"/>
    <property type="match status" value="1"/>
</dbReference>
<evidence type="ECO:0000313" key="8">
    <source>
        <dbReference type="EMBL" id="TRW24056.1"/>
    </source>
</evidence>
<evidence type="ECO:0000256" key="2">
    <source>
        <dbReference type="ARBA" id="ARBA00022475"/>
    </source>
</evidence>
<reference evidence="7" key="2">
    <citation type="submission" date="2018-07" db="EMBL/GenBank/DDBJ databases">
        <authorList>
            <person name="Quirk P.G."/>
            <person name="Krulwich T.A."/>
        </authorList>
    </citation>
    <scope>NUCLEOTIDE SEQUENCE</scope>
    <source>
        <strain evidence="7">CCRI-22567</strain>
    </source>
</reference>
<keyword evidence="4 6" id="KW-1133">Transmembrane helix</keyword>
<dbReference type="Pfam" id="PF02361">
    <property type="entry name" value="CbiQ"/>
    <property type="match status" value="1"/>
</dbReference>